<sequence length="709" mass="80422">MCGYSMPEIIFKEQTKKMVEELFEVLRDDKLPFALFKVMLNVVESRISKMDTYDRIKKLIEVEEKFPAIELTEEMENYLSTLNPSDLGIEKQYFEALLMICERFEGGLEGHMKIVITELLESFLETERYFQDVSYDNGVSAIKSDIGDITRVVRMVYSHTRVKAKNILLKELLSRVSDNHSLMASLQPVLKQLANLFSPDIEPLALYVREVLNKMHQTSYGQVCSNMTRKTSERSLGDLVALCSNDGGESILKKFVSSNGEDDLVLHEFFLRKMPRPTMLPTGNNKALIFKFEIGKSTPMYGHKSGNSSPIIMNYTPQLNGAAKPSDSVVYFLSVLSELDLLRHRKVVDVLKHTPSTGKTLREEIGTTLTKSGVTVQGVDLMLSRPSHPPLYTQYDFSAKEKLELYRLPAEVEDVSVSTSSPYMLFKHNDHGVLRIFVRCLLRDVASALIVDKYSRTSSLELLKNKIIDVLDGACGEIRVCSAADKVSKAPYDCNHILLRLGYDPQLSTQAGGTLLKRLSRAARNCWSNTESYSRVLCLQSCGRQVDAHHQGYARLAGETIYAPHHSIHQVQVQKKRFQANKIGTTYVYDYPLIFGQAVLNLWLRFKETDPESYQQLFESLPKQLKAGLEELDASTFVQSCEMILQDDEGEIEVCRDQTELNKIRRSKTGENDRGMIAWEMCIYTPDVPSGRKIVVISNDITYQMGSFQ</sequence>
<evidence type="ECO:0000313" key="3">
    <source>
        <dbReference type="WBParaSite" id="jg13957"/>
    </source>
</evidence>
<dbReference type="AlphaFoldDB" id="A0A915CYB2"/>
<dbReference type="PROSITE" id="PS50980">
    <property type="entry name" value="COA_CT_NTER"/>
    <property type="match status" value="1"/>
</dbReference>
<organism evidence="2 3">
    <name type="scientific">Ditylenchus dipsaci</name>
    <dbReference type="NCBI Taxonomy" id="166011"/>
    <lineage>
        <taxon>Eukaryota</taxon>
        <taxon>Metazoa</taxon>
        <taxon>Ecdysozoa</taxon>
        <taxon>Nematoda</taxon>
        <taxon>Chromadorea</taxon>
        <taxon>Rhabditida</taxon>
        <taxon>Tylenchina</taxon>
        <taxon>Tylenchomorpha</taxon>
        <taxon>Sphaerularioidea</taxon>
        <taxon>Anguinidae</taxon>
        <taxon>Anguininae</taxon>
        <taxon>Ditylenchus</taxon>
    </lineage>
</organism>
<dbReference type="GO" id="GO:0005739">
    <property type="term" value="C:mitochondrion"/>
    <property type="evidence" value="ECO:0007669"/>
    <property type="project" value="TreeGrafter"/>
</dbReference>
<reference evidence="3" key="1">
    <citation type="submission" date="2022-11" db="UniProtKB">
        <authorList>
            <consortium name="WormBaseParasite"/>
        </authorList>
    </citation>
    <scope>IDENTIFICATION</scope>
</reference>
<accession>A0A915CYB2</accession>
<dbReference type="Gene3D" id="3.90.226.10">
    <property type="entry name" value="2-enoyl-CoA Hydratase, Chain A, domain 1"/>
    <property type="match status" value="1"/>
</dbReference>
<evidence type="ECO:0000313" key="2">
    <source>
        <dbReference type="Proteomes" id="UP000887574"/>
    </source>
</evidence>
<evidence type="ECO:0000259" key="1">
    <source>
        <dbReference type="PROSITE" id="PS50980"/>
    </source>
</evidence>
<dbReference type="GO" id="GO:0003989">
    <property type="term" value="F:acetyl-CoA carboxylase activity"/>
    <property type="evidence" value="ECO:0007669"/>
    <property type="project" value="InterPro"/>
</dbReference>
<dbReference type="Pfam" id="PF08326">
    <property type="entry name" value="ACC_central"/>
    <property type="match status" value="1"/>
</dbReference>
<protein>
    <submittedName>
        <fullName evidence="3">CoA carboxyltransferase N-terminal domain-containing protein</fullName>
    </submittedName>
</protein>
<dbReference type="GO" id="GO:0005524">
    <property type="term" value="F:ATP binding"/>
    <property type="evidence" value="ECO:0007669"/>
    <property type="project" value="InterPro"/>
</dbReference>
<dbReference type="GO" id="GO:0006633">
    <property type="term" value="P:fatty acid biosynthetic process"/>
    <property type="evidence" value="ECO:0007669"/>
    <property type="project" value="InterPro"/>
</dbReference>
<dbReference type="InterPro" id="IPR049076">
    <property type="entry name" value="ACCA"/>
</dbReference>
<dbReference type="PANTHER" id="PTHR45728:SF3">
    <property type="entry name" value="ACETYL-COA CARBOXYLASE"/>
    <property type="match status" value="1"/>
</dbReference>
<dbReference type="InterPro" id="IPR029045">
    <property type="entry name" value="ClpP/crotonase-like_dom_sf"/>
</dbReference>
<dbReference type="Proteomes" id="UP000887574">
    <property type="component" value="Unplaced"/>
</dbReference>
<keyword evidence="2" id="KW-1185">Reference proteome</keyword>
<feature type="domain" description="CoA carboxyltransferase N-terminal" evidence="1">
    <location>
        <begin position="566"/>
        <end position="709"/>
    </location>
</feature>
<proteinExistence type="predicted"/>
<dbReference type="InterPro" id="IPR011762">
    <property type="entry name" value="COA_CT_N"/>
</dbReference>
<dbReference type="SUPFAM" id="SSF52096">
    <property type="entry name" value="ClpP/crotonase"/>
    <property type="match status" value="1"/>
</dbReference>
<dbReference type="InterPro" id="IPR013537">
    <property type="entry name" value="AcCoA_COase_cen"/>
</dbReference>
<name>A0A915CYB2_9BILA</name>
<dbReference type="PANTHER" id="PTHR45728">
    <property type="entry name" value="ACETYL-COA CARBOXYLASE, ISOFORM A"/>
    <property type="match status" value="1"/>
</dbReference>
<dbReference type="WBParaSite" id="jg13957">
    <property type="protein sequence ID" value="jg13957"/>
    <property type="gene ID" value="jg13957"/>
</dbReference>